<dbReference type="GeneID" id="5490376"/>
<gene>
    <name evidence="1" type="ORF">SS1G_04602</name>
</gene>
<proteinExistence type="predicted"/>
<keyword evidence="2" id="KW-1185">Reference proteome</keyword>
<sequence length="44" mass="4867">MTKLVETHEQRDAKTIVIHDKFGTLLSNVTAIAIIHGNQHGKSL</sequence>
<dbReference type="AlphaFoldDB" id="A7EH10"/>
<dbReference type="KEGG" id="ssl:SS1G_04602"/>
<dbReference type="InParanoid" id="A7EH10"/>
<accession>A7EH10</accession>
<protein>
    <submittedName>
        <fullName evidence="1">Uncharacterized protein</fullName>
    </submittedName>
</protein>
<dbReference type="RefSeq" id="XP_001594794.1">
    <property type="nucleotide sequence ID" value="XM_001594744.1"/>
</dbReference>
<dbReference type="HOGENOM" id="CLU_3224860_0_0_1"/>
<evidence type="ECO:0000313" key="2">
    <source>
        <dbReference type="Proteomes" id="UP000001312"/>
    </source>
</evidence>
<reference evidence="2" key="1">
    <citation type="journal article" date="2011" name="PLoS Genet.">
        <title>Genomic analysis of the necrotrophic fungal pathogens Sclerotinia sclerotiorum and Botrytis cinerea.</title>
        <authorList>
            <person name="Amselem J."/>
            <person name="Cuomo C.A."/>
            <person name="van Kan J.A."/>
            <person name="Viaud M."/>
            <person name="Benito E.P."/>
            <person name="Couloux A."/>
            <person name="Coutinho P.M."/>
            <person name="de Vries R.P."/>
            <person name="Dyer P.S."/>
            <person name="Fillinger S."/>
            <person name="Fournier E."/>
            <person name="Gout L."/>
            <person name="Hahn M."/>
            <person name="Kohn L."/>
            <person name="Lapalu N."/>
            <person name="Plummer K.M."/>
            <person name="Pradier J.M."/>
            <person name="Quevillon E."/>
            <person name="Sharon A."/>
            <person name="Simon A."/>
            <person name="ten Have A."/>
            <person name="Tudzynski B."/>
            <person name="Tudzynski P."/>
            <person name="Wincker P."/>
            <person name="Andrew M."/>
            <person name="Anthouard V."/>
            <person name="Beever R.E."/>
            <person name="Beffa R."/>
            <person name="Benoit I."/>
            <person name="Bouzid O."/>
            <person name="Brault B."/>
            <person name="Chen Z."/>
            <person name="Choquer M."/>
            <person name="Collemare J."/>
            <person name="Cotton P."/>
            <person name="Danchin E.G."/>
            <person name="Da Silva C."/>
            <person name="Gautier A."/>
            <person name="Giraud C."/>
            <person name="Giraud T."/>
            <person name="Gonzalez C."/>
            <person name="Grossetete S."/>
            <person name="Guldener U."/>
            <person name="Henrissat B."/>
            <person name="Howlett B.J."/>
            <person name="Kodira C."/>
            <person name="Kretschmer M."/>
            <person name="Lappartient A."/>
            <person name="Leroch M."/>
            <person name="Levis C."/>
            <person name="Mauceli E."/>
            <person name="Neuveglise C."/>
            <person name="Oeser B."/>
            <person name="Pearson M."/>
            <person name="Poulain J."/>
            <person name="Poussereau N."/>
            <person name="Quesneville H."/>
            <person name="Rascle C."/>
            <person name="Schumacher J."/>
            <person name="Segurens B."/>
            <person name="Sexton A."/>
            <person name="Silva E."/>
            <person name="Sirven C."/>
            <person name="Soanes D.M."/>
            <person name="Talbot N.J."/>
            <person name="Templeton M."/>
            <person name="Yandava C."/>
            <person name="Yarden O."/>
            <person name="Zeng Q."/>
            <person name="Rollins J.A."/>
            <person name="Lebrun M.H."/>
            <person name="Dickman M."/>
        </authorList>
    </citation>
    <scope>NUCLEOTIDE SEQUENCE [LARGE SCALE GENOMIC DNA]</scope>
    <source>
        <strain evidence="2">ATCC 18683 / 1980 / Ss-1</strain>
    </source>
</reference>
<dbReference type="EMBL" id="CH476625">
    <property type="protein sequence ID" value="EDO02126.1"/>
    <property type="molecule type" value="Genomic_DNA"/>
</dbReference>
<evidence type="ECO:0000313" key="1">
    <source>
        <dbReference type="EMBL" id="EDO02126.1"/>
    </source>
</evidence>
<name>A7EH10_SCLS1</name>
<dbReference type="Proteomes" id="UP000001312">
    <property type="component" value="Unassembled WGS sequence"/>
</dbReference>
<organism evidence="1 2">
    <name type="scientific">Sclerotinia sclerotiorum (strain ATCC 18683 / 1980 / Ss-1)</name>
    <name type="common">White mold</name>
    <name type="synonym">Whetzelinia sclerotiorum</name>
    <dbReference type="NCBI Taxonomy" id="665079"/>
    <lineage>
        <taxon>Eukaryota</taxon>
        <taxon>Fungi</taxon>
        <taxon>Dikarya</taxon>
        <taxon>Ascomycota</taxon>
        <taxon>Pezizomycotina</taxon>
        <taxon>Leotiomycetes</taxon>
        <taxon>Helotiales</taxon>
        <taxon>Sclerotiniaceae</taxon>
        <taxon>Sclerotinia</taxon>
    </lineage>
</organism>